<comment type="similarity">
    <text evidence="6">Belongs to the peroxiredoxin family. Prx5 subfamily.</text>
</comment>
<dbReference type="EC" id="1.11.1.27" evidence="6"/>
<dbReference type="InterPro" id="IPR037944">
    <property type="entry name" value="PRX5-like"/>
</dbReference>
<dbReference type="PANTHER" id="PTHR10430:SF16">
    <property type="entry name" value="PEROXIREDOXIN-5, MITOCHONDRIAL"/>
    <property type="match status" value="1"/>
</dbReference>
<dbReference type="GO" id="GO:0005737">
    <property type="term" value="C:cytoplasm"/>
    <property type="evidence" value="ECO:0007669"/>
    <property type="project" value="TreeGrafter"/>
</dbReference>
<reference evidence="8 9" key="1">
    <citation type="submission" date="2018-07" db="EMBL/GenBank/DDBJ databases">
        <title>Genomic Encyclopedia of Type Strains, Phase IV (KMG-IV): sequencing the most valuable type-strain genomes for metagenomic binning, comparative biology and taxonomic classification.</title>
        <authorList>
            <person name="Goeker M."/>
        </authorList>
    </citation>
    <scope>NUCLEOTIDE SEQUENCE [LARGE SCALE GENOMIC DNA]</scope>
    <source>
        <strain evidence="8 9">DSM 26725</strain>
    </source>
</reference>
<comment type="catalytic activity">
    <reaction evidence="6">
        <text>a hydroperoxide + 2 glutathione = an alcohol + glutathione disulfide + H2O</text>
        <dbReference type="Rhea" id="RHEA:62632"/>
        <dbReference type="ChEBI" id="CHEBI:15377"/>
        <dbReference type="ChEBI" id="CHEBI:30879"/>
        <dbReference type="ChEBI" id="CHEBI:35924"/>
        <dbReference type="ChEBI" id="CHEBI:57925"/>
        <dbReference type="ChEBI" id="CHEBI:58297"/>
        <dbReference type="EC" id="1.11.1.27"/>
    </reaction>
</comment>
<keyword evidence="1 6" id="KW-0575">Peroxidase</keyword>
<comment type="caution">
    <text evidence="8">The sequence shown here is derived from an EMBL/GenBank/DDBJ whole genome shotgun (WGS) entry which is preliminary data.</text>
</comment>
<dbReference type="AlphaFoldDB" id="A0A3D9FD53"/>
<dbReference type="CDD" id="cd03013">
    <property type="entry name" value="PRX5_like"/>
    <property type="match status" value="1"/>
</dbReference>
<evidence type="ECO:0000256" key="2">
    <source>
        <dbReference type="ARBA" id="ARBA00022862"/>
    </source>
</evidence>
<evidence type="ECO:0000313" key="9">
    <source>
        <dbReference type="Proteomes" id="UP000256310"/>
    </source>
</evidence>
<dbReference type="GO" id="GO:0034599">
    <property type="term" value="P:cellular response to oxidative stress"/>
    <property type="evidence" value="ECO:0007669"/>
    <property type="project" value="InterPro"/>
</dbReference>
<dbReference type="GO" id="GO:0008379">
    <property type="term" value="F:thioredoxin peroxidase activity"/>
    <property type="evidence" value="ECO:0007669"/>
    <property type="project" value="InterPro"/>
</dbReference>
<dbReference type="Gene3D" id="3.40.30.10">
    <property type="entry name" value="Glutaredoxin"/>
    <property type="match status" value="1"/>
</dbReference>
<sequence length="190" mass="20624">MGFFRRIALDVRMVSWLIGNSYTNQKNRQEHIMTISEGDTLPKTSFVTMTDNGPEPVDHDAFFGGRKIALFSVPGAFTPTCSAKHLPSYVEKADELKAKGVDEIATTAVNDAFVMGEWTKDAAQVTPLADGNGEFVETVGLTMDGTGFGMGKRGQRFSMIVNDGVVEKLNVEAPGEYKVSSAEYMLGQLG</sequence>
<evidence type="ECO:0000256" key="6">
    <source>
        <dbReference type="RuleBase" id="RU366011"/>
    </source>
</evidence>
<gene>
    <name evidence="8" type="ORF">DFR46_0481</name>
</gene>
<proteinExistence type="inferred from homology"/>
<evidence type="ECO:0000313" key="8">
    <source>
        <dbReference type="EMBL" id="RED15487.1"/>
    </source>
</evidence>
<dbReference type="Pfam" id="PF08534">
    <property type="entry name" value="Redoxin"/>
    <property type="match status" value="1"/>
</dbReference>
<dbReference type="Proteomes" id="UP000256310">
    <property type="component" value="Unassembled WGS sequence"/>
</dbReference>
<dbReference type="EMBL" id="QRDP01000004">
    <property type="protein sequence ID" value="RED15487.1"/>
    <property type="molecule type" value="Genomic_DNA"/>
</dbReference>
<dbReference type="InterPro" id="IPR013766">
    <property type="entry name" value="Thioredoxin_domain"/>
</dbReference>
<evidence type="ECO:0000259" key="7">
    <source>
        <dbReference type="PROSITE" id="PS51352"/>
    </source>
</evidence>
<dbReference type="GO" id="GO:0045454">
    <property type="term" value="P:cell redox homeostasis"/>
    <property type="evidence" value="ECO:0007669"/>
    <property type="project" value="TreeGrafter"/>
</dbReference>
<dbReference type="PANTHER" id="PTHR10430">
    <property type="entry name" value="PEROXIREDOXIN"/>
    <property type="match status" value="1"/>
</dbReference>
<dbReference type="GO" id="GO:0042744">
    <property type="term" value="P:hydrogen peroxide catabolic process"/>
    <property type="evidence" value="ECO:0007669"/>
    <property type="project" value="TreeGrafter"/>
</dbReference>
<dbReference type="SUPFAM" id="SSF52833">
    <property type="entry name" value="Thioredoxin-like"/>
    <property type="match status" value="1"/>
</dbReference>
<keyword evidence="4 6" id="KW-0676">Redox-active center</keyword>
<dbReference type="PROSITE" id="PS51352">
    <property type="entry name" value="THIOREDOXIN_2"/>
    <property type="match status" value="1"/>
</dbReference>
<dbReference type="FunFam" id="3.40.30.10:FF:000020">
    <property type="entry name" value="Peroxiredoxin"/>
    <property type="match status" value="1"/>
</dbReference>
<evidence type="ECO:0000256" key="4">
    <source>
        <dbReference type="ARBA" id="ARBA00023284"/>
    </source>
</evidence>
<feature type="domain" description="Thioredoxin" evidence="7">
    <location>
        <begin position="35"/>
        <end position="190"/>
    </location>
</feature>
<dbReference type="InterPro" id="IPR036249">
    <property type="entry name" value="Thioredoxin-like_sf"/>
</dbReference>
<evidence type="ECO:0000256" key="1">
    <source>
        <dbReference type="ARBA" id="ARBA00022559"/>
    </source>
</evidence>
<name>A0A3D9FD53_9SPHN</name>
<keyword evidence="3 6" id="KW-0560">Oxidoreductase</keyword>
<feature type="active site" description="Cysteine sulfenic acid (-SOH) intermediate" evidence="5">
    <location>
        <position position="81"/>
    </location>
</feature>
<dbReference type="InterPro" id="IPR013740">
    <property type="entry name" value="Redoxin"/>
</dbReference>
<evidence type="ECO:0000256" key="3">
    <source>
        <dbReference type="ARBA" id="ARBA00023002"/>
    </source>
</evidence>
<evidence type="ECO:0000256" key="5">
    <source>
        <dbReference type="PIRSR" id="PIRSR637944-1"/>
    </source>
</evidence>
<accession>A0A3D9FD53</accession>
<keyword evidence="9" id="KW-1185">Reference proteome</keyword>
<protein>
    <recommendedName>
        <fullName evidence="6">Glutathione-dependent peroxiredoxin</fullName>
        <ecNumber evidence="6">1.11.1.27</ecNumber>
    </recommendedName>
</protein>
<comment type="function">
    <text evidence="6">Thiol-specific peroxidase that catalyzes the reduction of hydrogen peroxide and organic hydroperoxides to water and alcohols, respectively. Plays a role in cell protection against oxidative stress by detoxifying peroxides.</text>
</comment>
<organism evidence="8 9">
    <name type="scientific">Parasphingopyxis lamellibrachiae</name>
    <dbReference type="NCBI Taxonomy" id="680125"/>
    <lineage>
        <taxon>Bacteria</taxon>
        <taxon>Pseudomonadati</taxon>
        <taxon>Pseudomonadota</taxon>
        <taxon>Alphaproteobacteria</taxon>
        <taxon>Sphingomonadales</taxon>
        <taxon>Sphingomonadaceae</taxon>
        <taxon>Parasphingopyxis</taxon>
    </lineage>
</organism>
<keyword evidence="2 6" id="KW-0049">Antioxidant</keyword>